<protein>
    <submittedName>
        <fullName evidence="4">WASH-7_N domain-containing protein</fullName>
    </submittedName>
</protein>
<dbReference type="GO" id="GO:0071203">
    <property type="term" value="C:WASH complex"/>
    <property type="evidence" value="ECO:0007669"/>
    <property type="project" value="InterPro"/>
</dbReference>
<evidence type="ECO:0000259" key="2">
    <source>
        <dbReference type="Pfam" id="PF14745"/>
    </source>
</evidence>
<organism evidence="3 4">
    <name type="scientific">Macrostomum lignano</name>
    <dbReference type="NCBI Taxonomy" id="282301"/>
    <lineage>
        <taxon>Eukaryota</taxon>
        <taxon>Metazoa</taxon>
        <taxon>Spiralia</taxon>
        <taxon>Lophotrochozoa</taxon>
        <taxon>Platyhelminthes</taxon>
        <taxon>Rhabditophora</taxon>
        <taxon>Macrostomorpha</taxon>
        <taxon>Macrostomida</taxon>
        <taxon>Macrostomidae</taxon>
        <taxon>Macrostomum</taxon>
    </lineage>
</organism>
<accession>A0A1I8IKR4</accession>
<dbReference type="GO" id="GO:0007032">
    <property type="term" value="P:endosome organization"/>
    <property type="evidence" value="ECO:0007669"/>
    <property type="project" value="TreeGrafter"/>
</dbReference>
<feature type="compositionally biased region" description="Basic and acidic residues" evidence="1">
    <location>
        <begin position="450"/>
        <end position="470"/>
    </location>
</feature>
<feature type="domain" description="WASH complex subunit 4 N-terminal" evidence="2">
    <location>
        <begin position="918"/>
        <end position="1016"/>
    </location>
</feature>
<dbReference type="InterPro" id="IPR028191">
    <property type="entry name" value="WASH-4_N"/>
</dbReference>
<feature type="compositionally biased region" description="Polar residues" evidence="1">
    <location>
        <begin position="283"/>
        <end position="299"/>
    </location>
</feature>
<dbReference type="GO" id="GO:0005768">
    <property type="term" value="C:endosome"/>
    <property type="evidence" value="ECO:0007669"/>
    <property type="project" value="TreeGrafter"/>
</dbReference>
<evidence type="ECO:0000313" key="4">
    <source>
        <dbReference type="WBParaSite" id="maker-uti_cns_0013290-snap-gene-0.4-mRNA-1"/>
    </source>
</evidence>
<proteinExistence type="predicted"/>
<name>A0A1I8IKR4_9PLAT</name>
<dbReference type="WBParaSite" id="maker-uti_cns_0013290-snap-gene-0.4-mRNA-1">
    <property type="protein sequence ID" value="maker-uti_cns_0013290-snap-gene-0.4-mRNA-1"/>
    <property type="gene ID" value="maker-uti_cns_0013290-snap-gene-0.4"/>
</dbReference>
<dbReference type="Pfam" id="PF14745">
    <property type="entry name" value="WASH-4_N"/>
    <property type="match status" value="1"/>
</dbReference>
<feature type="compositionally biased region" description="Basic and acidic residues" evidence="1">
    <location>
        <begin position="300"/>
        <end position="440"/>
    </location>
</feature>
<evidence type="ECO:0000313" key="3">
    <source>
        <dbReference type="Proteomes" id="UP000095280"/>
    </source>
</evidence>
<feature type="compositionally biased region" description="Basic and acidic residues" evidence="1">
    <location>
        <begin position="268"/>
        <end position="280"/>
    </location>
</feature>
<reference evidence="4" key="1">
    <citation type="submission" date="2016-11" db="UniProtKB">
        <authorList>
            <consortium name="WormBaseParasite"/>
        </authorList>
    </citation>
    <scope>IDENTIFICATION</scope>
</reference>
<evidence type="ECO:0000256" key="1">
    <source>
        <dbReference type="SAM" id="MobiDB-lite"/>
    </source>
</evidence>
<dbReference type="GO" id="GO:0016197">
    <property type="term" value="P:endosomal transport"/>
    <property type="evidence" value="ECO:0007669"/>
    <property type="project" value="TreeGrafter"/>
</dbReference>
<dbReference type="AlphaFoldDB" id="A0A1I8IKR4"/>
<feature type="compositionally biased region" description="Basic and acidic residues" evidence="1">
    <location>
        <begin position="480"/>
        <end position="510"/>
    </location>
</feature>
<feature type="region of interest" description="Disordered" evidence="1">
    <location>
        <begin position="268"/>
        <end position="517"/>
    </location>
</feature>
<dbReference type="InterPro" id="IPR027307">
    <property type="entry name" value="WASH7"/>
</dbReference>
<feature type="compositionally biased region" description="Polar residues" evidence="1">
    <location>
        <begin position="720"/>
        <end position="738"/>
    </location>
</feature>
<keyword evidence="3" id="KW-1185">Reference proteome</keyword>
<sequence length="1125" mass="122783">LHVQPELVEVPLRQPQLLQHLLQLFPSRSFVPRLTQQRQKRLGRLGLGQQVEGAVAELLRNNVEHEVENGLRDGVAQSLSGNPQVGVETAADSLSAVGDGRPADGDWLRNHFHSLLVAVVLVKILLNLCNALLEQAVLREHSRLLKKQPSAQIRSGQLQHLGDLLIAGLRHHLEDVLEVAKNLLGNEVKPGVHLALCCYGNVFVEVAQHLEQVAPFLVFGLGDRLSETLQLLLELLAHLLRGRQGGSRVELWGMRRLDWAETLLSARESGDQDLSTREPGDQDLSTQKSGDQDLSTQKSGDQDLSTRESGDQDLSTRESGDQDLSTRESGDQDLSTREPGDQDLSTRESGDQDLSTREPGDQDLSTREPGDQDLSTREPGDQDLSTREPGDQDLSTREPGDQDLSTRESGDQDLSTREPGDQDLSTREPGDQDLSTRESGDQDLSTQKSGDQDLSTRESGDQDLSTRESGDQDLSTQKSGDQDLSTRESGDQDLSTREPGDQDLSTREPGDQNTQNSEESLMSFCSVLMFLFTDSNSSSVSLSARVRMPTDCSGSRLKCRGIFSLLAIFSVSCSAPLFTMSGHVSTPMVRSPCGSASLASDSASTVSMSWWHGTTTRMSTCGWLTYLAMSDLVNQGQVGNIRSLDRQVDLLTRDLIVSVRHPLLGLPHGSVHFPRRVELLVHLVPVDVLLMRPCHGASGSAFHCMDSCRAQRVTMPVPRGNSTPEMASSTEDLPTDWSPTTATMGSLRSLCRPWERSSSIRFSTGRMRWRKAEDSAGSSSCWSPPSPSGPTAEPFIYFGRLLLKVQVSSVSVLRFKEPAGSTFSTIAGRLIGICGCWAELTGFCWLETAEQLVDEDDVTGVQGPTTGADAASIAAGAAAVLDSRQSWLSTAASAAAAATAEDSATVARSPRRDTHLRPFACYGEPSVDESASGRDPAAHSWNRMARMLPLFQDLVSFKRRCEETVRHTVQQLACLYDASKSRAGLPDMTGIKLSPVFSALCELLGCLISLDELLSSPNSTGVIQSCAEQLFDDSGIAVSKNSRLAEEFLSSIRSIFQQLDARIESNQNTLKELWGLHKRLPAVYIAGNVLFYPCEFLYTKLSPHVKKLLDTKALLQQWRITVGLG</sequence>
<dbReference type="Proteomes" id="UP000095280">
    <property type="component" value="Unplaced"/>
</dbReference>
<dbReference type="PANTHER" id="PTHR31409">
    <property type="entry name" value="WASH COMPLEX SUBUNIT 4"/>
    <property type="match status" value="1"/>
</dbReference>
<dbReference type="PANTHER" id="PTHR31409:SF0">
    <property type="entry name" value="WASH COMPLEX SUBUNIT 4"/>
    <property type="match status" value="1"/>
</dbReference>
<feature type="region of interest" description="Disordered" evidence="1">
    <location>
        <begin position="719"/>
        <end position="738"/>
    </location>
</feature>